<name>A0A366K0W4_CYTFI</name>
<dbReference type="Pfam" id="PF13412">
    <property type="entry name" value="HTH_24"/>
    <property type="match status" value="1"/>
</dbReference>
<dbReference type="PANTHER" id="PTHR10584">
    <property type="entry name" value="SUGAR KINASE"/>
    <property type="match status" value="1"/>
</dbReference>
<comment type="caution">
    <text evidence="4">The sequence shown here is derived from an EMBL/GenBank/DDBJ whole genome shotgun (WGS) entry which is preliminary data.</text>
</comment>
<protein>
    <submittedName>
        <fullName evidence="4">Pseudouridine kinase</fullName>
    </submittedName>
</protein>
<reference evidence="4 5" key="1">
    <citation type="submission" date="2018-06" db="EMBL/GenBank/DDBJ databases">
        <title>Freshwater and sediment microbial communities from various areas in North America, analyzing microbe dynamics in response to fracking.</title>
        <authorList>
            <person name="Lamendella R."/>
        </authorList>
    </citation>
    <scope>NUCLEOTIDE SEQUENCE [LARGE SCALE GENOMIC DNA]</scope>
    <source>
        <strain evidence="4 5">14_TX</strain>
    </source>
</reference>
<evidence type="ECO:0000256" key="1">
    <source>
        <dbReference type="ARBA" id="ARBA00022679"/>
    </source>
</evidence>
<dbReference type="CDD" id="cd01941">
    <property type="entry name" value="YeiC_kinase_like"/>
    <property type="match status" value="1"/>
</dbReference>
<feature type="domain" description="Carbohydrate kinase PfkB" evidence="3">
    <location>
        <begin position="58"/>
        <end position="348"/>
    </location>
</feature>
<dbReference type="Pfam" id="PF00294">
    <property type="entry name" value="PfkB"/>
    <property type="match status" value="1"/>
</dbReference>
<dbReference type="PANTHER" id="PTHR10584:SF166">
    <property type="entry name" value="RIBOKINASE"/>
    <property type="match status" value="1"/>
</dbReference>
<evidence type="ECO:0000259" key="3">
    <source>
        <dbReference type="Pfam" id="PF00294"/>
    </source>
</evidence>
<evidence type="ECO:0000313" key="5">
    <source>
        <dbReference type="Proteomes" id="UP000252731"/>
    </source>
</evidence>
<evidence type="ECO:0000256" key="2">
    <source>
        <dbReference type="ARBA" id="ARBA00022777"/>
    </source>
</evidence>
<dbReference type="OrthoDB" id="9806249at2"/>
<dbReference type="InterPro" id="IPR036388">
    <property type="entry name" value="WH-like_DNA-bd_sf"/>
</dbReference>
<dbReference type="PROSITE" id="PS00583">
    <property type="entry name" value="PFKB_KINASES_1"/>
    <property type="match status" value="1"/>
</dbReference>
<gene>
    <name evidence="4" type="ORF">DFO70_103448</name>
</gene>
<proteinExistence type="predicted"/>
<keyword evidence="2 4" id="KW-0418">Kinase</keyword>
<keyword evidence="1" id="KW-0808">Transferase</keyword>
<dbReference type="RefSeq" id="WP_113882082.1">
    <property type="nucleotide sequence ID" value="NZ_QNSF01000003.1"/>
</dbReference>
<accession>A0A366K0W4</accession>
<dbReference type="Proteomes" id="UP000252731">
    <property type="component" value="Unassembled WGS sequence"/>
</dbReference>
<dbReference type="EMBL" id="QNSF01000003">
    <property type="protein sequence ID" value="RBP95406.1"/>
    <property type="molecule type" value="Genomic_DNA"/>
</dbReference>
<organism evidence="4 5">
    <name type="scientific">Cytobacillus firmus</name>
    <name type="common">Bacillus firmus</name>
    <dbReference type="NCBI Taxonomy" id="1399"/>
    <lineage>
        <taxon>Bacteria</taxon>
        <taxon>Bacillati</taxon>
        <taxon>Bacillota</taxon>
        <taxon>Bacilli</taxon>
        <taxon>Bacillales</taxon>
        <taxon>Bacillaceae</taxon>
        <taxon>Cytobacillus</taxon>
    </lineage>
</organism>
<dbReference type="InterPro" id="IPR036390">
    <property type="entry name" value="WH_DNA-bd_sf"/>
</dbReference>
<dbReference type="Gene3D" id="3.40.1190.20">
    <property type="match status" value="1"/>
</dbReference>
<dbReference type="SUPFAM" id="SSF46785">
    <property type="entry name" value="Winged helix' DNA-binding domain"/>
    <property type="match status" value="1"/>
</dbReference>
<sequence>MDKEKQILHYIKMNPFISQQELSSKVGLSRPAVANYIANLTRRGEIKGRGYILRDESQIVCIGGANTDRKARTDHKVRLYSSNPVKITEACGGVARNFAENLSRLGVNTSLIACVGDDREGNWILNETKSHGVDVSQVWVLPAERTGTFTTLLDIDGESIVSMADMNIYEKITTSMFEEKWSHIAASQAVFLDTNLPKECINYVIKRCRDVNIPLYIDPVSSAKAQKLPLRLDGVELLLPNREEAEILAETKIDSISDCQIACEKIRKRGVENVIIKLGDQGVYYFSDEESGHLSPVKTEVVDVTGAGEAFASCVINGLMNEESLFSACQLGLAGAALTIQTDESISSFLKPEKLDEIVRNFRDENPKV</sequence>
<dbReference type="AlphaFoldDB" id="A0A366K0W4"/>
<keyword evidence="5" id="KW-1185">Reference proteome</keyword>
<evidence type="ECO:0000313" key="4">
    <source>
        <dbReference type="EMBL" id="RBP95406.1"/>
    </source>
</evidence>
<dbReference type="GO" id="GO:0016301">
    <property type="term" value="F:kinase activity"/>
    <property type="evidence" value="ECO:0007669"/>
    <property type="project" value="UniProtKB-KW"/>
</dbReference>
<dbReference type="InterPro" id="IPR011611">
    <property type="entry name" value="PfkB_dom"/>
</dbReference>
<dbReference type="SUPFAM" id="SSF53613">
    <property type="entry name" value="Ribokinase-like"/>
    <property type="match status" value="1"/>
</dbReference>
<dbReference type="Gene3D" id="1.10.10.10">
    <property type="entry name" value="Winged helix-like DNA-binding domain superfamily/Winged helix DNA-binding domain"/>
    <property type="match status" value="1"/>
</dbReference>
<dbReference type="InterPro" id="IPR002173">
    <property type="entry name" value="Carboh/pur_kinase_PfkB_CS"/>
</dbReference>
<dbReference type="InterPro" id="IPR029056">
    <property type="entry name" value="Ribokinase-like"/>
</dbReference>